<evidence type="ECO:0000313" key="3">
    <source>
        <dbReference type="Proteomes" id="UP000314294"/>
    </source>
</evidence>
<reference evidence="2 3" key="1">
    <citation type="submission" date="2019-03" db="EMBL/GenBank/DDBJ databases">
        <title>First draft genome of Liparis tanakae, snailfish: a comprehensive survey of snailfish specific genes.</title>
        <authorList>
            <person name="Kim W."/>
            <person name="Song I."/>
            <person name="Jeong J.-H."/>
            <person name="Kim D."/>
            <person name="Kim S."/>
            <person name="Ryu S."/>
            <person name="Song J.Y."/>
            <person name="Lee S.K."/>
        </authorList>
    </citation>
    <scope>NUCLEOTIDE SEQUENCE [LARGE SCALE GENOMIC DNA]</scope>
    <source>
        <tissue evidence="2">Muscle</tissue>
    </source>
</reference>
<feature type="region of interest" description="Disordered" evidence="1">
    <location>
        <begin position="43"/>
        <end position="69"/>
    </location>
</feature>
<protein>
    <submittedName>
        <fullName evidence="2">Uncharacterized protein</fullName>
    </submittedName>
</protein>
<sequence length="103" mass="11451">MDVMVRGVVNIPCRLTPPLLPPAPLPPPPDAKSQLPVFRSRVEGDRAIPSGGGEDEIPPQKIKKTPDNRMDRSEIVKLFLLPTSSARQSRRRIWGLMTEKESS</sequence>
<organism evidence="2 3">
    <name type="scientific">Liparis tanakae</name>
    <name type="common">Tanaka's snailfish</name>
    <dbReference type="NCBI Taxonomy" id="230148"/>
    <lineage>
        <taxon>Eukaryota</taxon>
        <taxon>Metazoa</taxon>
        <taxon>Chordata</taxon>
        <taxon>Craniata</taxon>
        <taxon>Vertebrata</taxon>
        <taxon>Euteleostomi</taxon>
        <taxon>Actinopterygii</taxon>
        <taxon>Neopterygii</taxon>
        <taxon>Teleostei</taxon>
        <taxon>Neoteleostei</taxon>
        <taxon>Acanthomorphata</taxon>
        <taxon>Eupercaria</taxon>
        <taxon>Perciformes</taxon>
        <taxon>Cottioidei</taxon>
        <taxon>Cottales</taxon>
        <taxon>Liparidae</taxon>
        <taxon>Liparis</taxon>
    </lineage>
</organism>
<evidence type="ECO:0000256" key="1">
    <source>
        <dbReference type="SAM" id="MobiDB-lite"/>
    </source>
</evidence>
<keyword evidence="3" id="KW-1185">Reference proteome</keyword>
<gene>
    <name evidence="2" type="ORF">EYF80_026069</name>
</gene>
<dbReference type="AlphaFoldDB" id="A0A4Z2HG06"/>
<comment type="caution">
    <text evidence="2">The sequence shown here is derived from an EMBL/GenBank/DDBJ whole genome shotgun (WGS) entry which is preliminary data.</text>
</comment>
<evidence type="ECO:0000313" key="2">
    <source>
        <dbReference type="EMBL" id="TNN63752.1"/>
    </source>
</evidence>
<proteinExistence type="predicted"/>
<dbReference type="EMBL" id="SRLO01000267">
    <property type="protein sequence ID" value="TNN63752.1"/>
    <property type="molecule type" value="Genomic_DNA"/>
</dbReference>
<name>A0A4Z2HG06_9TELE</name>
<dbReference type="Proteomes" id="UP000314294">
    <property type="component" value="Unassembled WGS sequence"/>
</dbReference>
<accession>A0A4Z2HG06</accession>